<dbReference type="Proteomes" id="UP000216151">
    <property type="component" value="Unassembled WGS sequence"/>
</dbReference>
<name>A0A269XMC2_9PROT</name>
<keyword evidence="4 6" id="KW-0862">Zinc</keyword>
<dbReference type="GO" id="GO:0046872">
    <property type="term" value="F:metal ion binding"/>
    <property type="evidence" value="ECO:0007669"/>
    <property type="project" value="UniProtKB-KW"/>
</dbReference>
<organism evidence="8 9">
    <name type="scientific">Acetobacter fabarum</name>
    <dbReference type="NCBI Taxonomy" id="483199"/>
    <lineage>
        <taxon>Bacteria</taxon>
        <taxon>Pseudomonadati</taxon>
        <taxon>Pseudomonadota</taxon>
        <taxon>Alphaproteobacteria</taxon>
        <taxon>Acetobacterales</taxon>
        <taxon>Acetobacteraceae</taxon>
        <taxon>Acetobacter</taxon>
    </lineage>
</organism>
<comment type="cofactor">
    <cofactor evidence="6">
        <name>Zn(2+)</name>
        <dbReference type="ChEBI" id="CHEBI:29105"/>
    </cofactor>
    <text evidence="6">Binds 1 zinc ion per subunit.</text>
</comment>
<proteinExistence type="inferred from homology"/>
<dbReference type="InterPro" id="IPR001915">
    <property type="entry name" value="Peptidase_M48"/>
</dbReference>
<evidence type="ECO:0000313" key="9">
    <source>
        <dbReference type="Proteomes" id="UP000216151"/>
    </source>
</evidence>
<evidence type="ECO:0000256" key="1">
    <source>
        <dbReference type="ARBA" id="ARBA00022670"/>
    </source>
</evidence>
<evidence type="ECO:0000313" key="8">
    <source>
        <dbReference type="EMBL" id="PAK74512.1"/>
    </source>
</evidence>
<dbReference type="AlphaFoldDB" id="A0A269XMC2"/>
<feature type="domain" description="Peptidase M48" evidence="7">
    <location>
        <begin position="37"/>
        <end position="155"/>
    </location>
</feature>
<comment type="similarity">
    <text evidence="6">Belongs to the peptidase M48 family.</text>
</comment>
<keyword evidence="5 6" id="KW-0482">Metalloprotease</keyword>
<dbReference type="Pfam" id="PF01435">
    <property type="entry name" value="Peptidase_M48"/>
    <property type="match status" value="1"/>
</dbReference>
<dbReference type="InterPro" id="IPR011990">
    <property type="entry name" value="TPR-like_helical_dom_sf"/>
</dbReference>
<keyword evidence="9" id="KW-1185">Reference proteome</keyword>
<gene>
    <name evidence="8" type="ORF">B8X00_14195</name>
</gene>
<evidence type="ECO:0000259" key="7">
    <source>
        <dbReference type="Pfam" id="PF01435"/>
    </source>
</evidence>
<evidence type="ECO:0000256" key="4">
    <source>
        <dbReference type="ARBA" id="ARBA00022833"/>
    </source>
</evidence>
<comment type="caution">
    <text evidence="8">The sequence shown here is derived from an EMBL/GenBank/DDBJ whole genome shotgun (WGS) entry which is preliminary data.</text>
</comment>
<dbReference type="SUPFAM" id="SSF48452">
    <property type="entry name" value="TPR-like"/>
    <property type="match status" value="1"/>
</dbReference>
<keyword evidence="1 6" id="KW-0645">Protease</keyword>
<sequence>MLGHTDAMQRNKIMEGYLTGALEIGSIASNMFGGSALAGSTSKAIFSTVGAHEFINLTLFNIWSREQETQADILAIDLMVKAGYSTDEANSVIKVMVRQDEEAEKKKASRPDLVSVSDNKISLNAGSVASNYLREGIELAEMQHPFAKERLSKVSIYEQREYADQITDVKRSSLQKWLKTREMTRFLSGSKHILSAEMAISSGNMQEAHKELSQVTSPVRDSVVWADLSSTVLRSQGKTKQAIALLESDSNRPDVTLPAVHHWAELLEEQKKYDEAEAYLKTEQDLFDNRDILPLRIKIAKEAKKDVLKSQLLMTCMASGNEALQKECNEKSK</sequence>
<dbReference type="GO" id="GO:0006508">
    <property type="term" value="P:proteolysis"/>
    <property type="evidence" value="ECO:0007669"/>
    <property type="project" value="UniProtKB-KW"/>
</dbReference>
<evidence type="ECO:0000256" key="3">
    <source>
        <dbReference type="ARBA" id="ARBA00022801"/>
    </source>
</evidence>
<keyword evidence="3 6" id="KW-0378">Hydrolase</keyword>
<evidence type="ECO:0000256" key="5">
    <source>
        <dbReference type="ARBA" id="ARBA00023049"/>
    </source>
</evidence>
<protein>
    <recommendedName>
        <fullName evidence="7">Peptidase M48 domain-containing protein</fullName>
    </recommendedName>
</protein>
<dbReference type="EMBL" id="NCXK01000098">
    <property type="protein sequence ID" value="PAK74512.1"/>
    <property type="molecule type" value="Genomic_DNA"/>
</dbReference>
<evidence type="ECO:0000256" key="6">
    <source>
        <dbReference type="RuleBase" id="RU003983"/>
    </source>
</evidence>
<reference evidence="8 9" key="1">
    <citation type="submission" date="2017-04" db="EMBL/GenBank/DDBJ databases">
        <title>Kefir bacterial isolates.</title>
        <authorList>
            <person name="Kim Y."/>
            <person name="Blasche S."/>
            <person name="Patil K.R."/>
        </authorList>
    </citation>
    <scope>NUCLEOTIDE SEQUENCE [LARGE SCALE GENOMIC DNA]</scope>
    <source>
        <strain evidence="8 9">KR</strain>
    </source>
</reference>
<dbReference type="GO" id="GO:0004222">
    <property type="term" value="F:metalloendopeptidase activity"/>
    <property type="evidence" value="ECO:0007669"/>
    <property type="project" value="InterPro"/>
</dbReference>
<accession>A0A269XMC2</accession>
<keyword evidence="2" id="KW-0479">Metal-binding</keyword>
<dbReference type="Gene3D" id="1.25.40.10">
    <property type="entry name" value="Tetratricopeptide repeat domain"/>
    <property type="match status" value="1"/>
</dbReference>
<evidence type="ECO:0000256" key="2">
    <source>
        <dbReference type="ARBA" id="ARBA00022723"/>
    </source>
</evidence>